<proteinExistence type="predicted"/>
<evidence type="ECO:0000313" key="1">
    <source>
        <dbReference type="EMBL" id="KEQ05634.1"/>
    </source>
</evidence>
<reference evidence="1 2" key="1">
    <citation type="submission" date="2014-06" db="EMBL/GenBank/DDBJ databases">
        <title>Rhizobium pelagicum/R2-400B4.</title>
        <authorList>
            <person name="Kimes N.E."/>
            <person name="Lopez-Perez M."/>
        </authorList>
    </citation>
    <scope>NUCLEOTIDE SEQUENCE [LARGE SCALE GENOMIC DNA]</scope>
    <source>
        <strain evidence="1 2">R2-400B4</strain>
    </source>
</reference>
<evidence type="ECO:0000313" key="2">
    <source>
        <dbReference type="Proteomes" id="UP000052167"/>
    </source>
</evidence>
<dbReference type="EMBL" id="JOKJ01000019">
    <property type="protein sequence ID" value="KEQ05634.1"/>
    <property type="molecule type" value="Genomic_DNA"/>
</dbReference>
<sequence>MDSLKLEDQVSALKSFILRQNPPCPDAPQHLSDYCDMTHVCHVCKARVKAVKYIEETTGKNL</sequence>
<accession>A0A922NZQ4</accession>
<comment type="caution">
    <text evidence="1">The sequence shown here is derived from an EMBL/GenBank/DDBJ whole genome shotgun (WGS) entry which is preliminary data.</text>
</comment>
<keyword evidence="2" id="KW-1185">Reference proteome</keyword>
<dbReference type="Proteomes" id="UP000052167">
    <property type="component" value="Unassembled WGS sequence"/>
</dbReference>
<name>A0A922NZQ4_9HYPH</name>
<gene>
    <name evidence="1" type="ORF">GV68_08885</name>
</gene>
<organism evidence="1 2">
    <name type="scientific">Pseudorhizobium pelagicum</name>
    <dbReference type="NCBI Taxonomy" id="1509405"/>
    <lineage>
        <taxon>Bacteria</taxon>
        <taxon>Pseudomonadati</taxon>
        <taxon>Pseudomonadota</taxon>
        <taxon>Alphaproteobacteria</taxon>
        <taxon>Hyphomicrobiales</taxon>
        <taxon>Rhizobiaceae</taxon>
        <taxon>Rhizobium/Agrobacterium group</taxon>
        <taxon>Pseudorhizobium</taxon>
    </lineage>
</organism>
<protein>
    <submittedName>
        <fullName evidence="1">Uncharacterized protein</fullName>
    </submittedName>
</protein>
<dbReference type="AlphaFoldDB" id="A0A922NZQ4"/>